<dbReference type="EMBL" id="JAIZAY010000019">
    <property type="protein sequence ID" value="KAJ8023860.1"/>
    <property type="molecule type" value="Genomic_DNA"/>
</dbReference>
<keyword evidence="5" id="KW-1185">Reference proteome</keyword>
<protein>
    <recommendedName>
        <fullName evidence="1">Netrin receptor UNC5</fullName>
    </recommendedName>
</protein>
<dbReference type="OrthoDB" id="7457896at2759"/>
<sequence length="1777" mass="202797">MAAKALKANPVQHIQHERFTTKQHGYQLEYLSLDLSGNIAVSGFHSSGRTYIDLYSGNNSDSRDKLKLFYSKEFEKYSNCFGRYVSFLDKNVSKLVTCIGDKIEIIDTKNESKVLRSCRVNGETTSLAVREGEIFIGLFESQTVLVFNNDLKEMKKIRIKGIKDGDFPWDLQVIKDTLFVRTATWPRNRALSLSVYDGSIVSEYTDTTAMYGLSWSIAVSYEMNLVAVLWYKYQKKGIIVYSLNKNKSFLVFDVDYDVTRIRISDRDRMIITGNEKTGEIQMYSLEQLFSFEAMKRTFACLVSPEECEELRKYFGVTEEEIRRLGAGDEDKKLSDKEKTVRKMECLLTVIEEKGHMNPFNINILTDAVSTLGDEIRISDLMGPMEGYSLHCSNRQITMTEMMTRQKAWEDERNQLSSKLETAESKVKEHEKTLDNLQDQLVQAQEKEKMLRENQKIGELKIKELKGERMTLTEELQQSSKQIETLAEELEQTQMKSVREIKTLTEELKQTKQSKTESERQIETLKEGLKQNKTESDRQIQTLTEELKETNKSKAAATEEVTQVKRESHTKIEMLTEELEQTMQVLDLTKTDHANKIETLTTELNETKQKLFTRIKEFEITSKDLELTKQTLKETTQDRDNTRTELKQYQLDFAKESKALKEVLKQTKEAMAELHKRPVEDKPSVDSGETGGEGGVILAAEFGRLTVAIAEHLRLDDCLKLAKICNIPASDCDTVLRVSMIESPGMKFLDVLKKRKVINMFDVTNLQKALAVLQLEAVNHDLVAPYQEKIDKEQYELYKVEEMYTWEDVDEFVNDAKYLSAQHQIRDSQTSPILDTEPEYASQTEAAAQLTEEGDESRRSLLEGRHHHHQLYTEHSIGRVGGTIHVANVSLTVPPDAVHESHVIALSVMNESPFPLDREVDTARMTPLIKLEPLGLMFKKSLQLNIPHSARISEPENHDVIIYSGQTEDSSDSIRWTEERSIPRQLKEKSVTVDIQCLTYLSASLVSQLSTPPLYIVRAVPFVDGVRNRDDDIKLTICFCSDNDSEYNMLLSNYHTKLPLEQYSTLQLHRHSERDADDAGFLSVTVTSNNNTYVPDMEQAVKRFAVSHLCTASRVSHQLRLKKNQYTDRDVVDILLTFSQAQYEPTQISLKARIKDLIISEESEKLLLDSVTPGNKMYENMVVNISSSLDTEQCRELTSYFQLTSEDTEMITSNQDPGKMLMKTLEKRSLVDSQKMIHFFEGLKACHLDEMAKLVSEYISKISKVTEEEQKHDKDKNIGETQEDTIVSQYLLKKDQKTTRSSSSDQSVQTTLSSSCVFSDVHVKTLTKEGFTEHEVVEALDISRNRLVMARKVLQCLGEQSDVSPTKDYIFLHKEQFIDENGGEITLREANVHLLIPVGAVSTGSIVSLTMMTSKQGNVPSEGRTPQLSPVIKVGPEGSTLNKDVVLRIPHCASKTEGITATDILMGFFRNGEEIQWRERKQHEPAPYLKKDHFEVRLQTFCAVSLNNAVDYKKPLGKKLRVLPLINRVENPADDLILTLWIYNDDETEHMYLLHEEVHVRGKMQLHDCKRFTLKGSEKDREVHIKSGSDKITSPADINMKKVLSTTLWHGTRHAVEFQFQNKEGISDNQFRIRLCTKQLLRTVVDLQFDFNIKLSELLQKPQGSTRVLITAQEPRPAMEKSFQELVSKLSGQLDMDSCLEIAGIFRSSSELKDRMKKSSEPGKVIFDELIQEQLITAAGVSALDVALTRCGKVVLAEDVKAYRRRNATFPTTIFTLL</sequence>
<dbReference type="SMART" id="SM00218">
    <property type="entry name" value="ZU5"/>
    <property type="match status" value="1"/>
</dbReference>
<keyword evidence="1 4" id="KW-0675">Receptor</keyword>
<comment type="caution">
    <text evidence="4">The sequence shown here is derived from an EMBL/GenBank/DDBJ whole genome shotgun (WGS) entry which is preliminary data.</text>
</comment>
<organism evidence="4 5">
    <name type="scientific">Holothuria leucospilota</name>
    <name type="common">Black long sea cucumber</name>
    <name type="synonym">Mertensiothuria leucospilota</name>
    <dbReference type="NCBI Taxonomy" id="206669"/>
    <lineage>
        <taxon>Eukaryota</taxon>
        <taxon>Metazoa</taxon>
        <taxon>Echinodermata</taxon>
        <taxon>Eleutherozoa</taxon>
        <taxon>Echinozoa</taxon>
        <taxon>Holothuroidea</taxon>
        <taxon>Aspidochirotacea</taxon>
        <taxon>Aspidochirotida</taxon>
        <taxon>Holothuriidae</taxon>
        <taxon>Holothuria</taxon>
    </lineage>
</organism>
<dbReference type="PANTHER" id="PTHR12582">
    <property type="entry name" value="NETRIN RECEPTOR UNC5"/>
    <property type="match status" value="1"/>
</dbReference>
<dbReference type="Gene3D" id="2.60.220.30">
    <property type="match status" value="2"/>
</dbReference>
<comment type="similarity">
    <text evidence="1">Belongs to the unc-5 family.</text>
</comment>
<evidence type="ECO:0000259" key="3">
    <source>
        <dbReference type="PROSITE" id="PS51145"/>
    </source>
</evidence>
<evidence type="ECO:0000313" key="4">
    <source>
        <dbReference type="EMBL" id="KAJ8023860.1"/>
    </source>
</evidence>
<name>A0A9Q0YJQ8_HOLLE</name>
<dbReference type="GO" id="GO:0005042">
    <property type="term" value="F:netrin receptor activity"/>
    <property type="evidence" value="ECO:0007669"/>
    <property type="project" value="UniProtKB-UniRule"/>
</dbReference>
<accession>A0A9Q0YJQ8</accession>
<evidence type="ECO:0000256" key="1">
    <source>
        <dbReference type="RuleBase" id="RU367033"/>
    </source>
</evidence>
<keyword evidence="1" id="KW-0393">Immunoglobulin domain</keyword>
<gene>
    <name evidence="4" type="ORF">HOLleu_36421</name>
</gene>
<reference evidence="4" key="1">
    <citation type="submission" date="2021-10" db="EMBL/GenBank/DDBJ databases">
        <title>Tropical sea cucumber genome reveals ecological adaptation and Cuvierian tubules defense mechanism.</title>
        <authorList>
            <person name="Chen T."/>
        </authorList>
    </citation>
    <scope>NUCLEOTIDE SEQUENCE</scope>
    <source>
        <strain evidence="4">Nanhai2018</strain>
        <tissue evidence="4">Muscle</tissue>
    </source>
</reference>
<dbReference type="SUPFAM" id="SSF101898">
    <property type="entry name" value="NHL repeat"/>
    <property type="match status" value="1"/>
</dbReference>
<keyword evidence="1" id="KW-0217">Developmental protein</keyword>
<dbReference type="Pfam" id="PF00791">
    <property type="entry name" value="ZU5"/>
    <property type="match status" value="2"/>
</dbReference>
<dbReference type="InterPro" id="IPR000906">
    <property type="entry name" value="ZU5_dom"/>
</dbReference>
<evidence type="ECO:0000313" key="5">
    <source>
        <dbReference type="Proteomes" id="UP001152320"/>
    </source>
</evidence>
<proteinExistence type="inferred from homology"/>
<keyword evidence="2" id="KW-0175">Coiled coil</keyword>
<dbReference type="Proteomes" id="UP001152320">
    <property type="component" value="Chromosome 19"/>
</dbReference>
<comment type="function">
    <text evidence="1">Receptor for netrin required for axon guidance. Mediates axon repulsion of neuronal growth cones in the developing nervous system upon ligand binding.</text>
</comment>
<dbReference type="PROSITE" id="PS51145">
    <property type="entry name" value="ZU5"/>
    <property type="match status" value="1"/>
</dbReference>
<feature type="coiled-coil region" evidence="2">
    <location>
        <begin position="405"/>
        <end position="676"/>
    </location>
</feature>
<dbReference type="InterPro" id="IPR037936">
    <property type="entry name" value="UNC5A-D"/>
</dbReference>
<comment type="subcellular location">
    <subcellularLocation>
        <location evidence="1">Cell membrane</location>
        <topology evidence="1">Single-pass type I membrane protein</topology>
    </subcellularLocation>
</comment>
<evidence type="ECO:0000256" key="2">
    <source>
        <dbReference type="SAM" id="Coils"/>
    </source>
</evidence>
<feature type="domain" description="ZU5" evidence="3">
    <location>
        <begin position="1371"/>
        <end position="1502"/>
    </location>
</feature>
<dbReference type="PANTHER" id="PTHR12582:SF47">
    <property type="entry name" value="NETRIN RECEPTOR UNC-5"/>
    <property type="match status" value="1"/>
</dbReference>
<dbReference type="Gene3D" id="1.10.8.10">
    <property type="entry name" value="DNA helicase RuvA subunit, C-terminal domain"/>
    <property type="match status" value="1"/>
</dbReference>
<dbReference type="GO" id="GO:0005886">
    <property type="term" value="C:plasma membrane"/>
    <property type="evidence" value="ECO:0007669"/>
    <property type="project" value="UniProtKB-SubCell"/>
</dbReference>